<evidence type="ECO:0000313" key="3">
    <source>
        <dbReference type="Proteomes" id="UP000075809"/>
    </source>
</evidence>
<evidence type="ECO:0000313" key="2">
    <source>
        <dbReference type="EMBL" id="KYQ49618.1"/>
    </source>
</evidence>
<reference evidence="2 3" key="1">
    <citation type="submission" date="2015-09" db="EMBL/GenBank/DDBJ databases">
        <title>Trachymyrmex zeteki WGS genome.</title>
        <authorList>
            <person name="Nygaard S."/>
            <person name="Hu H."/>
            <person name="Boomsma J."/>
            <person name="Zhang G."/>
        </authorList>
    </citation>
    <scope>NUCLEOTIDE SEQUENCE [LARGE SCALE GENOMIC DNA]</scope>
    <source>
        <strain evidence="2">Tzet28-1</strain>
        <tissue evidence="2">Whole body</tissue>
    </source>
</reference>
<name>A0A151WP87_9HYME</name>
<dbReference type="EMBL" id="KQ982892">
    <property type="protein sequence ID" value="KYQ49618.1"/>
    <property type="molecule type" value="Genomic_DNA"/>
</dbReference>
<dbReference type="STRING" id="64791.A0A151WP87"/>
<feature type="region of interest" description="Disordered" evidence="1">
    <location>
        <begin position="137"/>
        <end position="207"/>
    </location>
</feature>
<gene>
    <name evidence="2" type="ORF">ALC60_11319</name>
</gene>
<evidence type="ECO:0000256" key="1">
    <source>
        <dbReference type="SAM" id="MobiDB-lite"/>
    </source>
</evidence>
<dbReference type="AlphaFoldDB" id="A0A151WP87"/>
<sequence length="207" mass="23505">MAPTVCIAEFPMATGTTVSSRVRYRRESQSGMKRRRFALEEMLRTGTIVETLLPPYENCELRRLDCLDTISDCSVVDRSAGYATNVDEDYKRLVAERRRDLLSIVVRTIILVRRNRILHGRLNALRAETRRFLRSVLNNPENQQRRSQVPSHLEDSSSTEKIVSTLSPLLPADPTKNSFQITSRGNCNHTNDESSSSDKSEASRSDC</sequence>
<proteinExistence type="predicted"/>
<dbReference type="OrthoDB" id="6374619at2759"/>
<protein>
    <submittedName>
        <fullName evidence="2">Uncharacterized protein</fullName>
    </submittedName>
</protein>
<feature type="compositionally biased region" description="Polar residues" evidence="1">
    <location>
        <begin position="137"/>
        <end position="150"/>
    </location>
</feature>
<feature type="compositionally biased region" description="Polar residues" evidence="1">
    <location>
        <begin position="175"/>
        <end position="189"/>
    </location>
</feature>
<feature type="compositionally biased region" description="Basic and acidic residues" evidence="1">
    <location>
        <begin position="190"/>
        <end position="207"/>
    </location>
</feature>
<dbReference type="Proteomes" id="UP000075809">
    <property type="component" value="Unassembled WGS sequence"/>
</dbReference>
<organism evidence="2 3">
    <name type="scientific">Mycetomoellerius zeteki</name>
    <dbReference type="NCBI Taxonomy" id="64791"/>
    <lineage>
        <taxon>Eukaryota</taxon>
        <taxon>Metazoa</taxon>
        <taxon>Ecdysozoa</taxon>
        <taxon>Arthropoda</taxon>
        <taxon>Hexapoda</taxon>
        <taxon>Insecta</taxon>
        <taxon>Pterygota</taxon>
        <taxon>Neoptera</taxon>
        <taxon>Endopterygota</taxon>
        <taxon>Hymenoptera</taxon>
        <taxon>Apocrita</taxon>
        <taxon>Aculeata</taxon>
        <taxon>Formicoidea</taxon>
        <taxon>Formicidae</taxon>
        <taxon>Myrmicinae</taxon>
        <taxon>Mycetomoellerius</taxon>
    </lineage>
</organism>
<accession>A0A151WP87</accession>
<keyword evidence="3" id="KW-1185">Reference proteome</keyword>